<keyword evidence="1" id="KW-0732">Signal</keyword>
<dbReference type="Proteomes" id="UP001303473">
    <property type="component" value="Unassembled WGS sequence"/>
</dbReference>
<organism evidence="2 3">
    <name type="scientific">Diplogelasinospora grovesii</name>
    <dbReference type="NCBI Taxonomy" id="303347"/>
    <lineage>
        <taxon>Eukaryota</taxon>
        <taxon>Fungi</taxon>
        <taxon>Dikarya</taxon>
        <taxon>Ascomycota</taxon>
        <taxon>Pezizomycotina</taxon>
        <taxon>Sordariomycetes</taxon>
        <taxon>Sordariomycetidae</taxon>
        <taxon>Sordariales</taxon>
        <taxon>Diplogelasinosporaceae</taxon>
        <taxon>Diplogelasinospora</taxon>
    </lineage>
</organism>
<feature type="signal peptide" evidence="1">
    <location>
        <begin position="1"/>
        <end position="21"/>
    </location>
</feature>
<keyword evidence="3" id="KW-1185">Reference proteome</keyword>
<evidence type="ECO:0000313" key="2">
    <source>
        <dbReference type="EMBL" id="KAK3938033.1"/>
    </source>
</evidence>
<feature type="chain" id="PRO_5042833073" evidence="1">
    <location>
        <begin position="22"/>
        <end position="159"/>
    </location>
</feature>
<comment type="caution">
    <text evidence="2">The sequence shown here is derived from an EMBL/GenBank/DDBJ whole genome shotgun (WGS) entry which is preliminary data.</text>
</comment>
<reference evidence="3" key="1">
    <citation type="journal article" date="2023" name="Mol. Phylogenet. Evol.">
        <title>Genome-scale phylogeny and comparative genomics of the fungal order Sordariales.</title>
        <authorList>
            <person name="Hensen N."/>
            <person name="Bonometti L."/>
            <person name="Westerberg I."/>
            <person name="Brannstrom I.O."/>
            <person name="Guillou S."/>
            <person name="Cros-Aarteil S."/>
            <person name="Calhoun S."/>
            <person name="Haridas S."/>
            <person name="Kuo A."/>
            <person name="Mondo S."/>
            <person name="Pangilinan J."/>
            <person name="Riley R."/>
            <person name="LaButti K."/>
            <person name="Andreopoulos B."/>
            <person name="Lipzen A."/>
            <person name="Chen C."/>
            <person name="Yan M."/>
            <person name="Daum C."/>
            <person name="Ng V."/>
            <person name="Clum A."/>
            <person name="Steindorff A."/>
            <person name="Ohm R.A."/>
            <person name="Martin F."/>
            <person name="Silar P."/>
            <person name="Natvig D.O."/>
            <person name="Lalanne C."/>
            <person name="Gautier V."/>
            <person name="Ament-Velasquez S.L."/>
            <person name="Kruys A."/>
            <person name="Hutchinson M.I."/>
            <person name="Powell A.J."/>
            <person name="Barry K."/>
            <person name="Miller A.N."/>
            <person name="Grigoriev I.V."/>
            <person name="Debuchy R."/>
            <person name="Gladieux P."/>
            <person name="Hiltunen Thoren M."/>
            <person name="Johannesson H."/>
        </authorList>
    </citation>
    <scope>NUCLEOTIDE SEQUENCE [LARGE SCALE GENOMIC DNA]</scope>
    <source>
        <strain evidence="3">CBS 340.73</strain>
    </source>
</reference>
<dbReference type="AlphaFoldDB" id="A0AAN6N5A7"/>
<dbReference type="EMBL" id="MU853839">
    <property type="protein sequence ID" value="KAK3938033.1"/>
    <property type="molecule type" value="Genomic_DNA"/>
</dbReference>
<evidence type="ECO:0000256" key="1">
    <source>
        <dbReference type="SAM" id="SignalP"/>
    </source>
</evidence>
<gene>
    <name evidence="2" type="ORF">QBC46DRAFT_266256</name>
</gene>
<name>A0AAN6N5A7_9PEZI</name>
<evidence type="ECO:0000313" key="3">
    <source>
        <dbReference type="Proteomes" id="UP001303473"/>
    </source>
</evidence>
<proteinExistence type="predicted"/>
<accession>A0AAN6N5A7</accession>
<sequence length="159" mass="16353">MFVPNVSAITALCLFGTAVLAATKPISQTCGFKMAPCPTGQTCSILDLTYTRGENCASVCITTLKPTLTTVTTKPAPTYRSCGGFRIEPKPCPEGQICIDDPFSGGCGMACDAPGICVTPTFCGGFAGIQCKDGKKCVDDPRDDCDLSNGGADCGGICI</sequence>
<protein>
    <submittedName>
        <fullName evidence="2">Uncharacterized protein</fullName>
    </submittedName>
</protein>